<dbReference type="PROSITE" id="PS00606">
    <property type="entry name" value="KS3_1"/>
    <property type="match status" value="1"/>
</dbReference>
<dbReference type="SUPFAM" id="SSF53901">
    <property type="entry name" value="Thiolase-like"/>
    <property type="match status" value="1"/>
</dbReference>
<dbReference type="GO" id="GO:0004312">
    <property type="term" value="F:fatty acid synthase activity"/>
    <property type="evidence" value="ECO:0007669"/>
    <property type="project" value="TreeGrafter"/>
</dbReference>
<evidence type="ECO:0000256" key="3">
    <source>
        <dbReference type="ARBA" id="ARBA00022553"/>
    </source>
</evidence>
<evidence type="ECO:0000313" key="7">
    <source>
        <dbReference type="EMBL" id="SNS93921.1"/>
    </source>
</evidence>
<dbReference type="GO" id="GO:0017000">
    <property type="term" value="P:antibiotic biosynthetic process"/>
    <property type="evidence" value="ECO:0007669"/>
    <property type="project" value="UniProtKB-ARBA"/>
</dbReference>
<keyword evidence="8" id="KW-1185">Reference proteome</keyword>
<feature type="domain" description="Ketosynthase family 3 (KS3)" evidence="6">
    <location>
        <begin position="33"/>
        <end position="459"/>
    </location>
</feature>
<keyword evidence="4" id="KW-0808">Transferase</keyword>
<dbReference type="InterPro" id="IPR020841">
    <property type="entry name" value="PKS_Beta-ketoAc_synthase_dom"/>
</dbReference>
<dbReference type="FunFam" id="3.40.47.10:FF:000019">
    <property type="entry name" value="Polyketide synthase type I"/>
    <property type="match status" value="1"/>
</dbReference>
<dbReference type="OrthoDB" id="3406074at2"/>
<dbReference type="InterPro" id="IPR016035">
    <property type="entry name" value="Acyl_Trfase/lysoPLipase"/>
</dbReference>
<sequence>MENEQKLREYLKRVTADLAQTKERLRETEERAAEPIAIVGIGCRYPAGVSSPEQLWDLVAGGRDAISAFPDDRGWPLDRLYHPDPESAGTYYTTGGGFIDNAADFDPAFFGISPREALAMDPQQRLLLQTSWEAIERAGIDPATMRGSQTGVFVGVMYQDYATRVDTTPADLEGYIGNGNAYSVASGRVSYTLGLEGPAVTVDTACSSSLVTLHLAVQSLRRGECSMALAGGVTVMSTPDVFVELSRQRGLSADGRCRSFASGADGTGFAEGIGLLLVERLSDAERLGHNVLAVVRGSAVNQDGASSSLTAPNGPSQMRVIRQALADAGLGASDVDAVEAHGTGTTLGDPIEAQALLATYGQDRAGGEPLWLGSLKSNIGHTQAAAGVGGVIKMVMAMRYGVLPRTLHVDEPTSQVDWESGAVELLTAARDWPVVGRPRRAGVSSFGISGTNAHVILEQAPVVVPAEVVPVEGPVLVGLSARSSVALQGQAGRLAELVGADAGVVPADVAWSLATRRGRMPVRAAVVASSREELLAGLGQIVPVEVVAGRGPVFVFPGQGAQWVGMALGLVEESPVFAAALAECAQALSPHVDWDLYAALADEQLLARVDVVQPVSFAVHVALARLWESVGVRPAAVVGHSQGEIAAAHVAGLLSLAEAARVVAVRSRVLTVLAGSGLMASVGLPES</sequence>
<dbReference type="InterPro" id="IPR001227">
    <property type="entry name" value="Ac_transferase_dom_sf"/>
</dbReference>
<dbReference type="GO" id="GO:0006633">
    <property type="term" value="P:fatty acid biosynthetic process"/>
    <property type="evidence" value="ECO:0007669"/>
    <property type="project" value="InterPro"/>
</dbReference>
<evidence type="ECO:0000313" key="8">
    <source>
        <dbReference type="Proteomes" id="UP000198415"/>
    </source>
</evidence>
<dbReference type="PANTHER" id="PTHR43775:SF51">
    <property type="entry name" value="INACTIVE PHENOLPHTHIOCEROL SYNTHESIS POLYKETIDE SYNTHASE TYPE I PKS1-RELATED"/>
    <property type="match status" value="1"/>
</dbReference>
<evidence type="ECO:0000259" key="6">
    <source>
        <dbReference type="PROSITE" id="PS52004"/>
    </source>
</evidence>
<dbReference type="Gene3D" id="3.30.70.250">
    <property type="entry name" value="Malonyl-CoA ACP transacylase, ACP-binding"/>
    <property type="match status" value="1"/>
</dbReference>
<evidence type="ECO:0000256" key="2">
    <source>
        <dbReference type="ARBA" id="ARBA00022450"/>
    </source>
</evidence>
<keyword evidence="5" id="KW-0511">Multifunctional enzyme</keyword>
<name>A0A239IK58_9ACTN</name>
<dbReference type="InterPro" id="IPR050091">
    <property type="entry name" value="PKS_NRPS_Biosynth_Enz"/>
</dbReference>
<dbReference type="SUPFAM" id="SSF101173">
    <property type="entry name" value="Docking domain B of the erythromycin polyketide synthase (DEBS)"/>
    <property type="match status" value="1"/>
</dbReference>
<evidence type="ECO:0000256" key="5">
    <source>
        <dbReference type="ARBA" id="ARBA00023268"/>
    </source>
</evidence>
<dbReference type="PANTHER" id="PTHR43775">
    <property type="entry name" value="FATTY ACID SYNTHASE"/>
    <property type="match status" value="1"/>
</dbReference>
<dbReference type="InterPro" id="IPR014030">
    <property type="entry name" value="Ketoacyl_synth_N"/>
</dbReference>
<dbReference type="Proteomes" id="UP000198415">
    <property type="component" value="Unassembled WGS sequence"/>
</dbReference>
<dbReference type="SUPFAM" id="SSF52151">
    <property type="entry name" value="FabD/lysophospholipase-like"/>
    <property type="match status" value="1"/>
</dbReference>
<dbReference type="EMBL" id="FZNR01000029">
    <property type="protein sequence ID" value="SNS93921.1"/>
    <property type="molecule type" value="Genomic_DNA"/>
</dbReference>
<proteinExistence type="predicted"/>
<dbReference type="GO" id="GO:0030639">
    <property type="term" value="P:polyketide biosynthetic process"/>
    <property type="evidence" value="ECO:0007669"/>
    <property type="project" value="UniProtKB-ARBA"/>
</dbReference>
<dbReference type="InterPro" id="IPR014031">
    <property type="entry name" value="Ketoacyl_synth_C"/>
</dbReference>
<dbReference type="SMART" id="SM00825">
    <property type="entry name" value="PKS_KS"/>
    <property type="match status" value="1"/>
</dbReference>
<dbReference type="PROSITE" id="PS52004">
    <property type="entry name" value="KS3_2"/>
    <property type="match status" value="1"/>
</dbReference>
<dbReference type="Gene3D" id="3.40.47.10">
    <property type="match status" value="1"/>
</dbReference>
<dbReference type="Gene3D" id="3.40.366.10">
    <property type="entry name" value="Malonyl-Coenzyme A Acyl Carrier Protein, domain 2"/>
    <property type="match status" value="1"/>
</dbReference>
<gene>
    <name evidence="7" type="ORF">SAMN06264365_12961</name>
</gene>
<dbReference type="Pfam" id="PF00698">
    <property type="entry name" value="Acyl_transf_1"/>
    <property type="match status" value="1"/>
</dbReference>
<dbReference type="GO" id="GO:0004315">
    <property type="term" value="F:3-oxoacyl-[acyl-carrier-protein] synthase activity"/>
    <property type="evidence" value="ECO:0007669"/>
    <property type="project" value="InterPro"/>
</dbReference>
<dbReference type="Pfam" id="PF00109">
    <property type="entry name" value="ketoacyl-synt"/>
    <property type="match status" value="1"/>
</dbReference>
<dbReference type="InterPro" id="IPR016039">
    <property type="entry name" value="Thiolase-like"/>
</dbReference>
<dbReference type="Pfam" id="PF16197">
    <property type="entry name" value="KAsynt_C_assoc"/>
    <property type="match status" value="1"/>
</dbReference>
<accession>A0A239IK58</accession>
<dbReference type="InterPro" id="IPR018201">
    <property type="entry name" value="Ketoacyl_synth_AS"/>
</dbReference>
<evidence type="ECO:0000256" key="1">
    <source>
        <dbReference type="ARBA" id="ARBA00001957"/>
    </source>
</evidence>
<keyword evidence="2" id="KW-0596">Phosphopantetheine</keyword>
<dbReference type="SMART" id="SM00827">
    <property type="entry name" value="PKS_AT"/>
    <property type="match status" value="1"/>
</dbReference>
<dbReference type="InterPro" id="IPR036299">
    <property type="entry name" value="Polyketide_synth_docking_sf"/>
</dbReference>
<comment type="cofactor">
    <cofactor evidence="1">
        <name>pantetheine 4'-phosphate</name>
        <dbReference type="ChEBI" id="CHEBI:47942"/>
    </cofactor>
</comment>
<dbReference type="Pfam" id="PF02801">
    <property type="entry name" value="Ketoacyl-synt_C"/>
    <property type="match status" value="1"/>
</dbReference>
<dbReference type="CDD" id="cd00833">
    <property type="entry name" value="PKS"/>
    <property type="match status" value="1"/>
</dbReference>
<keyword evidence="3" id="KW-0597">Phosphoprotein</keyword>
<dbReference type="Pfam" id="PF08990">
    <property type="entry name" value="Docking"/>
    <property type="match status" value="1"/>
</dbReference>
<dbReference type="InterPro" id="IPR032821">
    <property type="entry name" value="PKS_assoc"/>
</dbReference>
<dbReference type="InterPro" id="IPR014043">
    <property type="entry name" value="Acyl_transferase_dom"/>
</dbReference>
<reference evidence="7 8" key="1">
    <citation type="submission" date="2017-06" db="EMBL/GenBank/DDBJ databases">
        <authorList>
            <person name="Kim H.J."/>
            <person name="Triplett B.A."/>
        </authorList>
    </citation>
    <scope>NUCLEOTIDE SEQUENCE [LARGE SCALE GENOMIC DNA]</scope>
    <source>
        <strain evidence="7 8">DSM 43151</strain>
    </source>
</reference>
<evidence type="ECO:0000256" key="4">
    <source>
        <dbReference type="ARBA" id="ARBA00022679"/>
    </source>
</evidence>
<dbReference type="Gene3D" id="3.30.70.3290">
    <property type="match status" value="1"/>
</dbReference>
<dbReference type="InterPro" id="IPR015083">
    <property type="entry name" value="NorB/c/GfsB-D-like_docking"/>
</dbReference>
<organism evidence="7 8">
    <name type="scientific">Actinoplanes regularis</name>
    <dbReference type="NCBI Taxonomy" id="52697"/>
    <lineage>
        <taxon>Bacteria</taxon>
        <taxon>Bacillati</taxon>
        <taxon>Actinomycetota</taxon>
        <taxon>Actinomycetes</taxon>
        <taxon>Micromonosporales</taxon>
        <taxon>Micromonosporaceae</taxon>
        <taxon>Actinoplanes</taxon>
    </lineage>
</organism>
<dbReference type="AlphaFoldDB" id="A0A239IK58"/>
<protein>
    <submittedName>
        <fullName evidence="7">Erythronolide synthase docking</fullName>
    </submittedName>
</protein>
<feature type="non-terminal residue" evidence="7">
    <location>
        <position position="687"/>
    </location>
</feature>